<keyword evidence="1" id="KW-0802">TPR repeat</keyword>
<feature type="region of interest" description="Disordered" evidence="2">
    <location>
        <begin position="156"/>
        <end position="238"/>
    </location>
</feature>
<accession>A0A6J4NDG2</accession>
<feature type="signal peptide" evidence="3">
    <location>
        <begin position="1"/>
        <end position="24"/>
    </location>
</feature>
<evidence type="ECO:0000256" key="2">
    <source>
        <dbReference type="SAM" id="MobiDB-lite"/>
    </source>
</evidence>
<name>A0A6J4NDG2_9BACT</name>
<proteinExistence type="predicted"/>
<organism evidence="5">
    <name type="scientific">uncultured Phycisphaerae bacterium</name>
    <dbReference type="NCBI Taxonomy" id="904963"/>
    <lineage>
        <taxon>Bacteria</taxon>
        <taxon>Pseudomonadati</taxon>
        <taxon>Planctomycetota</taxon>
        <taxon>Phycisphaerae</taxon>
        <taxon>environmental samples</taxon>
    </lineage>
</organism>
<feature type="domain" description="DUF2135" evidence="4">
    <location>
        <begin position="514"/>
        <end position="559"/>
    </location>
</feature>
<feature type="region of interest" description="Disordered" evidence="2">
    <location>
        <begin position="357"/>
        <end position="386"/>
    </location>
</feature>
<feature type="repeat" description="TPR" evidence="1">
    <location>
        <begin position="309"/>
        <end position="342"/>
    </location>
</feature>
<feature type="chain" id="PRO_5026705893" description="DUF2135 domain-containing protein" evidence="3">
    <location>
        <begin position="25"/>
        <end position="585"/>
    </location>
</feature>
<protein>
    <recommendedName>
        <fullName evidence="4">DUF2135 domain-containing protein</fullName>
    </recommendedName>
</protein>
<dbReference type="PROSITE" id="PS50005">
    <property type="entry name" value="TPR"/>
    <property type="match status" value="1"/>
</dbReference>
<sequence>MLRRLCLVAVIGMLSVGLISPQSAEGARGATSRSLGRTLPEMNFDGIALTDCVDFLRDITAANIVVNWRALEGAGVTPDTVVNLKLRSVSLRKALSLLLSEAGGGEGITYTVDEGVIEITTTELANARTYTRVYDVADLLMEIPDFTDAPDFSLQQSAAESEEDEARTGRGGDGGGGGLFGDSSGGGGGGGGHGTGGRADGRGGAMPAGMGRQRAADQAPGVSNEAGSGEAPAGPTVAIEEWDPETPYLKAMRAAGPAEAYAVYLDQRKAFGAAPAFYLDCADHLLRNGRRDEGLRVLTNVAELQLEDARLLRVVAHRLTQLGELDLAIAMFERVLRLRPEEPQSHRDLALALADRADRADHDAAPTPPVGPAAPGAVAAPGAGDESGGRAAADYARALELLNKVVMDDWDRFEGVQVVALMEANRVLARLAATPNLGDVPIPLDPRLRKVLDLDVRVVLTWDADQTDIDLWVTEPTGEVCKYDHSRTAIGGLMSDDFTDGYGPEEYCLRRFVPGKYKIQANFYGSGLQQLAGPTTVQATVITNFGRPNEKRQALTVRLASRQEVVDIGTVTLNPPAAAAPAAKP</sequence>
<dbReference type="EMBL" id="CADCUQ010000188">
    <property type="protein sequence ID" value="CAA9382923.1"/>
    <property type="molecule type" value="Genomic_DNA"/>
</dbReference>
<feature type="compositionally biased region" description="Low complexity" evidence="2">
    <location>
        <begin position="373"/>
        <end position="384"/>
    </location>
</feature>
<evidence type="ECO:0000256" key="1">
    <source>
        <dbReference type="PROSITE-ProRule" id="PRU00339"/>
    </source>
</evidence>
<dbReference type="InterPro" id="IPR019220">
    <property type="entry name" value="DUF2135"/>
</dbReference>
<evidence type="ECO:0000259" key="4">
    <source>
        <dbReference type="Pfam" id="PF09906"/>
    </source>
</evidence>
<dbReference type="Pfam" id="PF09906">
    <property type="entry name" value="DUF2135"/>
    <property type="match status" value="1"/>
</dbReference>
<gene>
    <name evidence="5" type="ORF">AVDCRST_MAG64-778</name>
</gene>
<dbReference type="InterPro" id="IPR011990">
    <property type="entry name" value="TPR-like_helical_dom_sf"/>
</dbReference>
<evidence type="ECO:0000313" key="5">
    <source>
        <dbReference type="EMBL" id="CAA9382923.1"/>
    </source>
</evidence>
<dbReference type="AlphaFoldDB" id="A0A6J4NDG2"/>
<evidence type="ECO:0000256" key="3">
    <source>
        <dbReference type="SAM" id="SignalP"/>
    </source>
</evidence>
<dbReference type="Gene3D" id="1.25.40.10">
    <property type="entry name" value="Tetratricopeptide repeat domain"/>
    <property type="match status" value="1"/>
</dbReference>
<dbReference type="SUPFAM" id="SSF48452">
    <property type="entry name" value="TPR-like"/>
    <property type="match status" value="1"/>
</dbReference>
<reference evidence="5" key="1">
    <citation type="submission" date="2020-02" db="EMBL/GenBank/DDBJ databases">
        <authorList>
            <person name="Meier V. D."/>
        </authorList>
    </citation>
    <scope>NUCLEOTIDE SEQUENCE</scope>
    <source>
        <strain evidence="5">AVDCRST_MAG64</strain>
    </source>
</reference>
<feature type="compositionally biased region" description="Gly residues" evidence="2">
    <location>
        <begin position="169"/>
        <end position="206"/>
    </location>
</feature>
<dbReference type="InterPro" id="IPR019734">
    <property type="entry name" value="TPR_rpt"/>
</dbReference>
<keyword evidence="3" id="KW-0732">Signal</keyword>